<proteinExistence type="predicted"/>
<dbReference type="PROSITE" id="PS00135">
    <property type="entry name" value="TRYPSIN_SER"/>
    <property type="match status" value="1"/>
</dbReference>
<keyword evidence="6" id="KW-1185">Reference proteome</keyword>
<reference evidence="5" key="1">
    <citation type="submission" date="2021-03" db="EMBL/GenBank/DDBJ databases">
        <authorList>
            <person name="Tran Van P."/>
        </authorList>
    </citation>
    <scope>NUCLEOTIDE SEQUENCE</scope>
</reference>
<evidence type="ECO:0000256" key="3">
    <source>
        <dbReference type="SAM" id="SignalP"/>
    </source>
</evidence>
<evidence type="ECO:0000256" key="1">
    <source>
        <dbReference type="ARBA" id="ARBA00023157"/>
    </source>
</evidence>
<evidence type="ECO:0000313" key="5">
    <source>
        <dbReference type="EMBL" id="CAG2055888.1"/>
    </source>
</evidence>
<dbReference type="PANTHER" id="PTHR24253">
    <property type="entry name" value="TRANSMEMBRANE PROTEASE SERINE"/>
    <property type="match status" value="1"/>
</dbReference>
<dbReference type="InterPro" id="IPR001254">
    <property type="entry name" value="Trypsin_dom"/>
</dbReference>
<feature type="chain" id="PRO_5046137395" description="Peptidase S1 domain-containing protein" evidence="3">
    <location>
        <begin position="19"/>
        <end position="425"/>
    </location>
</feature>
<sequence length="425" mass="47681">MLPSFLFIFYIILDCCFGDSQNNTRIIGGRPSSTSEYPFVVSLQKKVNNMHHCGGSLISPIWVLSAAHCMFHWEQIVIKVSGHCYGLVVKVVYGNHQGVRPLLRPRGKGCIRQPLRCQSFATASWLYTATTKVFDLCYGLVVKVVYGNHQDVSPLLRPRGKGSIRQPPRCQSLATASWEIPKISPKELLVVAGIMKLDRRSWTSLYNPSRTQIRHPIHIFVHSEFEKATLFRHPFKLVDHVKLVTLPKMQYLSVDLYPKDPCTVVGWGSMSPKRREDAINYNLKPYDITGKRFLLEVRNFPHIKRPNVLQKVSLPLIATERCRELYDRLSVVVYKNLCTYSSNGLDACDGDSGGPLLCDGVQVGIVSWGLGCARPNTPGVYSRVDSYLPWIRGVMDGNIKSTASLGVNTFWLGVSSLLVAPFLAV</sequence>
<dbReference type="SUPFAM" id="SSF50494">
    <property type="entry name" value="Trypsin-like serine proteases"/>
    <property type="match status" value="1"/>
</dbReference>
<dbReference type="PROSITE" id="PS00134">
    <property type="entry name" value="TRYPSIN_HIS"/>
    <property type="match status" value="1"/>
</dbReference>
<evidence type="ECO:0000313" key="6">
    <source>
        <dbReference type="Proteomes" id="UP001153148"/>
    </source>
</evidence>
<keyword evidence="2" id="KW-0720">Serine protease</keyword>
<dbReference type="InterPro" id="IPR033116">
    <property type="entry name" value="TRYPSIN_SER"/>
</dbReference>
<evidence type="ECO:0000256" key="2">
    <source>
        <dbReference type="RuleBase" id="RU363034"/>
    </source>
</evidence>
<dbReference type="Gene3D" id="2.40.10.10">
    <property type="entry name" value="Trypsin-like serine proteases"/>
    <property type="match status" value="2"/>
</dbReference>
<keyword evidence="1" id="KW-1015">Disulfide bond</keyword>
<comment type="caution">
    <text evidence="5">The sequence shown here is derived from an EMBL/GenBank/DDBJ whole genome shotgun (WGS) entry which is preliminary data.</text>
</comment>
<dbReference type="Pfam" id="PF00089">
    <property type="entry name" value="Trypsin"/>
    <property type="match status" value="2"/>
</dbReference>
<keyword evidence="2" id="KW-0645">Protease</keyword>
<keyword evidence="3" id="KW-0732">Signal</keyword>
<evidence type="ECO:0000259" key="4">
    <source>
        <dbReference type="PROSITE" id="PS50240"/>
    </source>
</evidence>
<dbReference type="PROSITE" id="PS50240">
    <property type="entry name" value="TRYPSIN_DOM"/>
    <property type="match status" value="1"/>
</dbReference>
<dbReference type="InterPro" id="IPR043504">
    <property type="entry name" value="Peptidase_S1_PA_chymotrypsin"/>
</dbReference>
<dbReference type="CDD" id="cd00190">
    <property type="entry name" value="Tryp_SPc"/>
    <property type="match status" value="1"/>
</dbReference>
<keyword evidence="2" id="KW-0378">Hydrolase</keyword>
<protein>
    <recommendedName>
        <fullName evidence="4">Peptidase S1 domain-containing protein</fullName>
    </recommendedName>
</protein>
<dbReference type="PANTHER" id="PTHR24253:SF153">
    <property type="entry name" value="SERINE PROTEASE HEPSIN"/>
    <property type="match status" value="1"/>
</dbReference>
<dbReference type="EMBL" id="CAJPIN010003055">
    <property type="protein sequence ID" value="CAG2055888.1"/>
    <property type="molecule type" value="Genomic_DNA"/>
</dbReference>
<feature type="domain" description="Peptidase S1" evidence="4">
    <location>
        <begin position="26"/>
        <end position="396"/>
    </location>
</feature>
<name>A0ABN7NJ33_TIMPD</name>
<dbReference type="SMART" id="SM00020">
    <property type="entry name" value="Tryp_SPc"/>
    <property type="match status" value="1"/>
</dbReference>
<feature type="signal peptide" evidence="3">
    <location>
        <begin position="1"/>
        <end position="18"/>
    </location>
</feature>
<dbReference type="InterPro" id="IPR009003">
    <property type="entry name" value="Peptidase_S1_PA"/>
</dbReference>
<organism evidence="5 6">
    <name type="scientific">Timema podura</name>
    <name type="common">Walking stick</name>
    <dbReference type="NCBI Taxonomy" id="61482"/>
    <lineage>
        <taxon>Eukaryota</taxon>
        <taxon>Metazoa</taxon>
        <taxon>Ecdysozoa</taxon>
        <taxon>Arthropoda</taxon>
        <taxon>Hexapoda</taxon>
        <taxon>Insecta</taxon>
        <taxon>Pterygota</taxon>
        <taxon>Neoptera</taxon>
        <taxon>Polyneoptera</taxon>
        <taxon>Phasmatodea</taxon>
        <taxon>Timematodea</taxon>
        <taxon>Timematoidea</taxon>
        <taxon>Timematidae</taxon>
        <taxon>Timema</taxon>
    </lineage>
</organism>
<dbReference type="InterPro" id="IPR018114">
    <property type="entry name" value="TRYPSIN_HIS"/>
</dbReference>
<accession>A0ABN7NJ33</accession>
<dbReference type="Proteomes" id="UP001153148">
    <property type="component" value="Unassembled WGS sequence"/>
</dbReference>
<gene>
    <name evidence="5" type="ORF">TPAB3V08_LOCUS2886</name>
</gene>